<evidence type="ECO:0000313" key="2">
    <source>
        <dbReference type="Proteomes" id="UP000028073"/>
    </source>
</evidence>
<dbReference type="STRING" id="1137799.GZ78_05180"/>
<sequence length="293" mass="31915">MKNNRALPGQMVIITPPNSSSCKKWEAMMQQAATEVDKELATMSEKERKALANHYAFLSSLTTVTALMHGWTNSYFAQKSKQVEHILKQVERLYISTYRTKGHLRSEHFFNQRKVLFTQLDRTINGMMEKELFGRDVSASRIKAQLGLQSKSIVHQWKIQGNVGSLKDYATNYAKVSATAKNFARLGYVSMALDVAGGAANIQKACTLKPASEECDKAKIVEPSKVVGSIIGGMSGGYWAAYGTCNLVFGLETAGTSLLWCTVVAGAVGGYGGSKLIGSFGEAAGNKIYEASR</sequence>
<reference evidence="1 2" key="1">
    <citation type="submission" date="2014-06" db="EMBL/GenBank/DDBJ databases">
        <title>Whole Genome Sequences of Three Symbiotic Endozoicomonas Bacteria.</title>
        <authorList>
            <person name="Neave M.J."/>
            <person name="Apprill A."/>
            <person name="Voolstra C.R."/>
        </authorList>
    </citation>
    <scope>NUCLEOTIDE SEQUENCE [LARGE SCALE GENOMIC DNA]</scope>
    <source>
        <strain evidence="1 2">DSM 25634</strain>
    </source>
</reference>
<accession>A0A081NLN4</accession>
<proteinExistence type="predicted"/>
<dbReference type="AlphaFoldDB" id="A0A081NLN4"/>
<organism evidence="1 2">
    <name type="scientific">Endozoicomonas numazuensis</name>
    <dbReference type="NCBI Taxonomy" id="1137799"/>
    <lineage>
        <taxon>Bacteria</taxon>
        <taxon>Pseudomonadati</taxon>
        <taxon>Pseudomonadota</taxon>
        <taxon>Gammaproteobacteria</taxon>
        <taxon>Oceanospirillales</taxon>
        <taxon>Endozoicomonadaceae</taxon>
        <taxon>Endozoicomonas</taxon>
    </lineage>
</organism>
<evidence type="ECO:0000313" key="1">
    <source>
        <dbReference type="EMBL" id="KEQ19357.1"/>
    </source>
</evidence>
<gene>
    <name evidence="1" type="ORF">GZ78_05180</name>
</gene>
<dbReference type="eggNOG" id="COG4104">
    <property type="taxonomic scope" value="Bacteria"/>
</dbReference>
<dbReference type="Proteomes" id="UP000028073">
    <property type="component" value="Unassembled WGS sequence"/>
</dbReference>
<dbReference type="EMBL" id="JOKH01000001">
    <property type="protein sequence ID" value="KEQ19357.1"/>
    <property type="molecule type" value="Genomic_DNA"/>
</dbReference>
<comment type="caution">
    <text evidence="1">The sequence shown here is derived from an EMBL/GenBank/DDBJ whole genome shotgun (WGS) entry which is preliminary data.</text>
</comment>
<name>A0A081NLN4_9GAMM</name>
<keyword evidence="2" id="KW-1185">Reference proteome</keyword>
<protein>
    <submittedName>
        <fullName evidence="1">Uncharacterized protein</fullName>
    </submittedName>
</protein>